<dbReference type="OMA" id="SHEFMSA"/>
<dbReference type="GeneID" id="87252777"/>
<gene>
    <name evidence="8" type="primary">mbh1F</name>
    <name evidence="8" type="ORF">TBCH5v1_1729</name>
</gene>
<feature type="domain" description="Na+/H+ antiporter MnhB subunit-related protein" evidence="7">
    <location>
        <begin position="5"/>
        <end position="139"/>
    </location>
</feature>
<keyword evidence="2" id="KW-1003">Cell membrane</keyword>
<dbReference type="PANTHER" id="PTHR33932">
    <property type="entry name" value="NA(+)/H(+) ANTIPORTER SUBUNIT B"/>
    <property type="match status" value="1"/>
</dbReference>
<evidence type="ECO:0000256" key="6">
    <source>
        <dbReference type="SAM" id="Phobius"/>
    </source>
</evidence>
<evidence type="ECO:0000256" key="4">
    <source>
        <dbReference type="ARBA" id="ARBA00022989"/>
    </source>
</evidence>
<evidence type="ECO:0000256" key="3">
    <source>
        <dbReference type="ARBA" id="ARBA00022692"/>
    </source>
</evidence>
<dbReference type="PANTHER" id="PTHR33932:SF4">
    <property type="entry name" value="NA(+)_H(+) ANTIPORTER SUBUNIT B"/>
    <property type="match status" value="1"/>
</dbReference>
<dbReference type="AlphaFoldDB" id="A0A0S1XCY5"/>
<evidence type="ECO:0000313" key="8">
    <source>
        <dbReference type="EMBL" id="ALM75639.1"/>
    </source>
</evidence>
<feature type="transmembrane region" description="Helical" evidence="6">
    <location>
        <begin position="67"/>
        <end position="92"/>
    </location>
</feature>
<evidence type="ECO:0000313" key="9">
    <source>
        <dbReference type="Proteomes" id="UP000066042"/>
    </source>
</evidence>
<dbReference type="SMR" id="A0A0S1XCY5"/>
<dbReference type="PATRIC" id="fig|55802.8.peg.1708"/>
<dbReference type="Proteomes" id="UP000066042">
    <property type="component" value="Chromosome"/>
</dbReference>
<evidence type="ECO:0000256" key="5">
    <source>
        <dbReference type="ARBA" id="ARBA00023136"/>
    </source>
</evidence>
<evidence type="ECO:0000259" key="7">
    <source>
        <dbReference type="Pfam" id="PF04039"/>
    </source>
</evidence>
<accession>A0A0S1XCY5</accession>
<feature type="transmembrane region" description="Helical" evidence="6">
    <location>
        <begin position="12"/>
        <end position="30"/>
    </location>
</feature>
<name>A0A0S1XCY5_THEBA</name>
<keyword evidence="4 6" id="KW-1133">Transmembrane helix</keyword>
<dbReference type="RefSeq" id="WP_013467752.1">
    <property type="nucleotide sequence ID" value="NZ_CP013050.1"/>
</dbReference>
<feature type="transmembrane region" description="Helical" evidence="6">
    <location>
        <begin position="125"/>
        <end position="148"/>
    </location>
</feature>
<reference evidence="8 9" key="1">
    <citation type="journal article" date="2016" name="Genome Announc.">
        <title>Complete genome sequence of the hyperthermophilic and piezophilic archaeon Thermococcus barophilus Ch5, capable of growth at the expense of hydrogenogenesis from carbon monoxide and formate.</title>
        <authorList>
            <person name="Oger P."/>
            <person name="Sokolova T.G."/>
            <person name="Kozhevnikova D.A."/>
            <person name="Taranov E.A."/>
            <person name="Vannier P."/>
            <person name="Lee H.S."/>
            <person name="Kwon K.K."/>
            <person name="Kang S.G."/>
            <person name="Lee J.H."/>
            <person name="Bonch-Osmolovskaya E.A."/>
            <person name="Lebedinsky A.V."/>
        </authorList>
    </citation>
    <scope>NUCLEOTIDE SEQUENCE [LARGE SCALE GENOMIC DNA]</scope>
    <source>
        <strain evidence="9">Ch5</strain>
    </source>
</reference>
<comment type="subcellular location">
    <subcellularLocation>
        <location evidence="1">Cell membrane</location>
        <topology evidence="1">Multi-pass membrane protein</topology>
    </subcellularLocation>
</comment>
<organism evidence="8 9">
    <name type="scientific">Thermococcus barophilus</name>
    <dbReference type="NCBI Taxonomy" id="55802"/>
    <lineage>
        <taxon>Archaea</taxon>
        <taxon>Methanobacteriati</taxon>
        <taxon>Methanobacteriota</taxon>
        <taxon>Thermococci</taxon>
        <taxon>Thermococcales</taxon>
        <taxon>Thermococcaceae</taxon>
        <taxon>Thermococcus</taxon>
    </lineage>
</organism>
<dbReference type="STRING" id="55802.TBCH5v1_1729"/>
<protein>
    <submittedName>
        <fullName evidence="8">Membrane bound [NiFe]-hydrogenase MBH1, subunit Mbh1F (Na+/H+ antiporter module subunit)</fullName>
    </submittedName>
</protein>
<evidence type="ECO:0000256" key="1">
    <source>
        <dbReference type="ARBA" id="ARBA00004651"/>
    </source>
</evidence>
<dbReference type="GO" id="GO:0005886">
    <property type="term" value="C:plasma membrane"/>
    <property type="evidence" value="ECO:0007669"/>
    <property type="project" value="UniProtKB-SubCell"/>
</dbReference>
<dbReference type="InterPro" id="IPR007182">
    <property type="entry name" value="MnhB"/>
</dbReference>
<sequence length="156" mass="16603">MTTTIIKTTTKILAPLILVFGSYIILHGHLTPGGGFQGGAVFASGLALLIVANKYDAVKSLFEKAPLSVFESIGALGFLGMACLGFAGYTFFKNVIANSGFPLFGGKTPVGINPGYLNTGGTLPYMNIFVGMKVLAGLTSIVLVFFLIMRRERDEW</sequence>
<dbReference type="EMBL" id="CP013050">
    <property type="protein sequence ID" value="ALM75639.1"/>
    <property type="molecule type" value="Genomic_DNA"/>
</dbReference>
<dbReference type="Pfam" id="PF04039">
    <property type="entry name" value="MnhB"/>
    <property type="match status" value="1"/>
</dbReference>
<dbReference type="InterPro" id="IPR050622">
    <property type="entry name" value="CPA3_antiporter_subunitB"/>
</dbReference>
<keyword evidence="5 6" id="KW-0472">Membrane</keyword>
<evidence type="ECO:0000256" key="2">
    <source>
        <dbReference type="ARBA" id="ARBA00022475"/>
    </source>
</evidence>
<keyword evidence="3 6" id="KW-0812">Transmembrane</keyword>
<feature type="transmembrane region" description="Helical" evidence="6">
    <location>
        <begin position="36"/>
        <end position="55"/>
    </location>
</feature>
<proteinExistence type="predicted"/>
<dbReference type="NCBIfam" id="NF006248">
    <property type="entry name" value="PRK08386.1"/>
    <property type="match status" value="1"/>
</dbReference>